<reference evidence="3 4" key="1">
    <citation type="journal article" date="2023" name="Insect Mol. Biol.">
        <title>Genome sequencing provides insights into the evolution of gene families encoding plant cell wall-degrading enzymes in longhorned beetles.</title>
        <authorList>
            <person name="Shin N.R."/>
            <person name="Okamura Y."/>
            <person name="Kirsch R."/>
            <person name="Pauchet Y."/>
        </authorList>
    </citation>
    <scope>NUCLEOTIDE SEQUENCE [LARGE SCALE GENOMIC DNA]</scope>
    <source>
        <strain evidence="3">EAD_L_NR</strain>
    </source>
</reference>
<evidence type="ECO:0000313" key="4">
    <source>
        <dbReference type="Proteomes" id="UP001159042"/>
    </source>
</evidence>
<evidence type="ECO:0000256" key="2">
    <source>
        <dbReference type="ARBA" id="ARBA00023002"/>
    </source>
</evidence>
<comment type="caution">
    <text evidence="3">The sequence shown here is derived from an EMBL/GenBank/DDBJ whole genome shotgun (WGS) entry which is preliminary data.</text>
</comment>
<keyword evidence="4" id="KW-1185">Reference proteome</keyword>
<dbReference type="InterPro" id="IPR002347">
    <property type="entry name" value="SDR_fam"/>
</dbReference>
<dbReference type="InterPro" id="IPR020904">
    <property type="entry name" value="Sc_DH/Rdtase_CS"/>
</dbReference>
<keyword evidence="2" id="KW-0560">Oxidoreductase</keyword>
<dbReference type="Pfam" id="PF03564">
    <property type="entry name" value="DUF1759"/>
    <property type="match status" value="1"/>
</dbReference>
<evidence type="ECO:0000313" key="3">
    <source>
        <dbReference type="EMBL" id="KAJ8913708.1"/>
    </source>
</evidence>
<sequence>MERWKGKVAVVTGASAGIGAAIAEKLVEEGLKVVGMARRKERIEALAATLDGKPGKLYAYKVDMTQQDEILQAFRWVQENVGPVHILVNNAGLSRKTTIINGNIEDWKRILDTNVLGLAVASREALRIMQETGIDDGHIVNINSVAGHQVAPLPFQNVYPASKYAVTAFTETLRKELVAIKSNIKVSSVSPGKVDTEIFAVNGFLESEEVLKLLSLAPGLKSEDVANAVVYVLGTPRHVQIAELAIMSGLGSINIPLEPIEVPLPEFDGTTDEWLTYKSNYESLIHSNTSISDAVKLCYLRSGLKGEAAEIIRYYLSKDYEQAWKSVCDRYHDVPGLIKAHLNKLFNLPVLTRESGNDLWQMAVNIMVQLDHLKSLNLPVEHWDVPLLYFLEQKLDRATRYSWVEHCVCELKDELPTVEGFKKFLFKTASTLDVLKGASADAALECCPVCEGSHRIYHCEEFLELSSEGRYEEAKRLRLCVNCLRANHKTRDCRSGNCKKCRGRHSTLLHFQRK</sequence>
<gene>
    <name evidence="3" type="ORF">NQ315_007425</name>
</gene>
<dbReference type="PANTHER" id="PTHR43115">
    <property type="entry name" value="DEHYDROGENASE/REDUCTASE SDR FAMILY MEMBER 11"/>
    <property type="match status" value="1"/>
</dbReference>
<name>A0AAV8VHN1_9CUCU</name>
<evidence type="ECO:0008006" key="5">
    <source>
        <dbReference type="Google" id="ProtNLM"/>
    </source>
</evidence>
<accession>A0AAV8VHN1</accession>
<dbReference type="FunFam" id="3.40.50.720:FF:000047">
    <property type="entry name" value="NADP-dependent L-serine/L-allo-threonine dehydrogenase"/>
    <property type="match status" value="1"/>
</dbReference>
<dbReference type="PRINTS" id="PR00080">
    <property type="entry name" value="SDRFAMILY"/>
</dbReference>
<dbReference type="EMBL" id="JANEYG010000089">
    <property type="protein sequence ID" value="KAJ8913708.1"/>
    <property type="molecule type" value="Genomic_DNA"/>
</dbReference>
<dbReference type="GO" id="GO:0016616">
    <property type="term" value="F:oxidoreductase activity, acting on the CH-OH group of donors, NAD or NADP as acceptor"/>
    <property type="evidence" value="ECO:0007669"/>
    <property type="project" value="UniProtKB-ARBA"/>
</dbReference>
<proteinExistence type="inferred from homology"/>
<organism evidence="3 4">
    <name type="scientific">Exocentrus adspersus</name>
    <dbReference type="NCBI Taxonomy" id="1586481"/>
    <lineage>
        <taxon>Eukaryota</taxon>
        <taxon>Metazoa</taxon>
        <taxon>Ecdysozoa</taxon>
        <taxon>Arthropoda</taxon>
        <taxon>Hexapoda</taxon>
        <taxon>Insecta</taxon>
        <taxon>Pterygota</taxon>
        <taxon>Neoptera</taxon>
        <taxon>Endopterygota</taxon>
        <taxon>Coleoptera</taxon>
        <taxon>Polyphaga</taxon>
        <taxon>Cucujiformia</taxon>
        <taxon>Chrysomeloidea</taxon>
        <taxon>Cerambycidae</taxon>
        <taxon>Lamiinae</taxon>
        <taxon>Acanthocinini</taxon>
        <taxon>Exocentrus</taxon>
    </lineage>
</organism>
<dbReference type="SUPFAM" id="SSF51735">
    <property type="entry name" value="NAD(P)-binding Rossmann-fold domains"/>
    <property type="match status" value="1"/>
</dbReference>
<dbReference type="Proteomes" id="UP001159042">
    <property type="component" value="Unassembled WGS sequence"/>
</dbReference>
<dbReference type="PANTHER" id="PTHR43115:SF4">
    <property type="entry name" value="DEHYDROGENASE_REDUCTASE SDR FAMILY MEMBER 11"/>
    <property type="match status" value="1"/>
</dbReference>
<dbReference type="Pfam" id="PF00106">
    <property type="entry name" value="adh_short"/>
    <property type="match status" value="1"/>
</dbReference>
<dbReference type="PROSITE" id="PS00061">
    <property type="entry name" value="ADH_SHORT"/>
    <property type="match status" value="1"/>
</dbReference>
<evidence type="ECO:0000256" key="1">
    <source>
        <dbReference type="ARBA" id="ARBA00006484"/>
    </source>
</evidence>
<dbReference type="InterPro" id="IPR036291">
    <property type="entry name" value="NAD(P)-bd_dom_sf"/>
</dbReference>
<comment type="similarity">
    <text evidence="1">Belongs to the short-chain dehydrogenases/reductases (SDR) family.</text>
</comment>
<protein>
    <recommendedName>
        <fullName evidence="5">Dehydrogenase/reductase SDR family member 11</fullName>
    </recommendedName>
</protein>
<dbReference type="AlphaFoldDB" id="A0AAV8VHN1"/>
<dbReference type="Gene3D" id="3.40.50.720">
    <property type="entry name" value="NAD(P)-binding Rossmann-like Domain"/>
    <property type="match status" value="1"/>
</dbReference>
<dbReference type="InterPro" id="IPR005312">
    <property type="entry name" value="DUF1759"/>
</dbReference>
<dbReference type="PRINTS" id="PR00081">
    <property type="entry name" value="GDHRDH"/>
</dbReference>